<proteinExistence type="predicted"/>
<evidence type="ECO:0000313" key="1">
    <source>
        <dbReference type="EMBL" id="SUZ77718.1"/>
    </source>
</evidence>
<protein>
    <submittedName>
        <fullName evidence="1">Uncharacterized protein</fullName>
    </submittedName>
</protein>
<dbReference type="AlphaFoldDB" id="A0A381QFF0"/>
<sequence length="75" mass="8323">MFRRPGPAVMFPAEKGTLFSGGAIVFSYGSNDLEIRMWRPAKYAIVSSRGVHAPDVMTNNALTQPIPVHLGWRLH</sequence>
<dbReference type="EMBL" id="UINC01001327">
    <property type="protein sequence ID" value="SUZ77718.1"/>
    <property type="molecule type" value="Genomic_DNA"/>
</dbReference>
<reference evidence="1" key="1">
    <citation type="submission" date="2018-05" db="EMBL/GenBank/DDBJ databases">
        <authorList>
            <person name="Lanie J.A."/>
            <person name="Ng W.-L."/>
            <person name="Kazmierczak K.M."/>
            <person name="Andrzejewski T.M."/>
            <person name="Davidsen T.M."/>
            <person name="Wayne K.J."/>
            <person name="Tettelin H."/>
            <person name="Glass J.I."/>
            <person name="Rusch D."/>
            <person name="Podicherti R."/>
            <person name="Tsui H.-C.T."/>
            <person name="Winkler M.E."/>
        </authorList>
    </citation>
    <scope>NUCLEOTIDE SEQUENCE</scope>
</reference>
<organism evidence="1">
    <name type="scientific">marine metagenome</name>
    <dbReference type="NCBI Taxonomy" id="408172"/>
    <lineage>
        <taxon>unclassified sequences</taxon>
        <taxon>metagenomes</taxon>
        <taxon>ecological metagenomes</taxon>
    </lineage>
</organism>
<accession>A0A381QFF0</accession>
<gene>
    <name evidence="1" type="ORF">METZ01_LOCUS30572</name>
</gene>
<name>A0A381QFF0_9ZZZZ</name>